<name>A0A0C3NLS8_PISTI</name>
<organism evidence="2 3">
    <name type="scientific">Pisolithus tinctorius Marx 270</name>
    <dbReference type="NCBI Taxonomy" id="870435"/>
    <lineage>
        <taxon>Eukaryota</taxon>
        <taxon>Fungi</taxon>
        <taxon>Dikarya</taxon>
        <taxon>Basidiomycota</taxon>
        <taxon>Agaricomycotina</taxon>
        <taxon>Agaricomycetes</taxon>
        <taxon>Agaricomycetidae</taxon>
        <taxon>Boletales</taxon>
        <taxon>Sclerodermatineae</taxon>
        <taxon>Pisolithaceae</taxon>
        <taxon>Pisolithus</taxon>
    </lineage>
</organism>
<evidence type="ECO:0000256" key="1">
    <source>
        <dbReference type="SAM" id="MobiDB-lite"/>
    </source>
</evidence>
<gene>
    <name evidence="2" type="ORF">M404DRAFT_1006608</name>
</gene>
<protein>
    <submittedName>
        <fullName evidence="2">Uncharacterized protein</fullName>
    </submittedName>
</protein>
<evidence type="ECO:0000313" key="2">
    <source>
        <dbReference type="EMBL" id="KIN96585.1"/>
    </source>
</evidence>
<feature type="compositionally biased region" description="Basic and acidic residues" evidence="1">
    <location>
        <begin position="121"/>
        <end position="140"/>
    </location>
</feature>
<dbReference type="HOGENOM" id="CLU_1111753_0_0_1"/>
<reference evidence="2 3" key="1">
    <citation type="submission" date="2014-04" db="EMBL/GenBank/DDBJ databases">
        <authorList>
            <consortium name="DOE Joint Genome Institute"/>
            <person name="Kuo A."/>
            <person name="Kohler A."/>
            <person name="Costa M.D."/>
            <person name="Nagy L.G."/>
            <person name="Floudas D."/>
            <person name="Copeland A."/>
            <person name="Barry K.W."/>
            <person name="Cichocki N."/>
            <person name="Veneault-Fourrey C."/>
            <person name="LaButti K."/>
            <person name="Lindquist E.A."/>
            <person name="Lipzen A."/>
            <person name="Lundell T."/>
            <person name="Morin E."/>
            <person name="Murat C."/>
            <person name="Sun H."/>
            <person name="Tunlid A."/>
            <person name="Henrissat B."/>
            <person name="Grigoriev I.V."/>
            <person name="Hibbett D.S."/>
            <person name="Martin F."/>
            <person name="Nordberg H.P."/>
            <person name="Cantor M.N."/>
            <person name="Hua S.X."/>
        </authorList>
    </citation>
    <scope>NUCLEOTIDE SEQUENCE [LARGE SCALE GENOMIC DNA]</scope>
    <source>
        <strain evidence="2 3">Marx 270</strain>
    </source>
</reference>
<dbReference type="InParanoid" id="A0A0C3NLS8"/>
<dbReference type="AlphaFoldDB" id="A0A0C3NLS8"/>
<keyword evidence="3" id="KW-1185">Reference proteome</keyword>
<dbReference type="EMBL" id="KN832043">
    <property type="protein sequence ID" value="KIN96585.1"/>
    <property type="molecule type" value="Genomic_DNA"/>
</dbReference>
<proteinExistence type="predicted"/>
<sequence>MNLATEGAEVGNTVTPNAGPRNTPHRVDGYADCVQQRCLYRNADGKHCMQLISCGVVPAHFESHGVKAICRMSAVTCRWDGCLENCLRHNFVRHIREKHLGHTRRSAVHNPEKGRRHHTPLRRETDGARPQNEPRADEHAGSTPQLCEYRDPDGEPCMQEITYATVPKHFATCHGVKAISREQRVTCQWVGCVEKQVRRHSFVRHIREKHLGYTRGSALRKFGKAR</sequence>
<reference evidence="3" key="2">
    <citation type="submission" date="2015-01" db="EMBL/GenBank/DDBJ databases">
        <title>Evolutionary Origins and Diversification of the Mycorrhizal Mutualists.</title>
        <authorList>
            <consortium name="DOE Joint Genome Institute"/>
            <consortium name="Mycorrhizal Genomics Consortium"/>
            <person name="Kohler A."/>
            <person name="Kuo A."/>
            <person name="Nagy L.G."/>
            <person name="Floudas D."/>
            <person name="Copeland A."/>
            <person name="Barry K.W."/>
            <person name="Cichocki N."/>
            <person name="Veneault-Fourrey C."/>
            <person name="LaButti K."/>
            <person name="Lindquist E.A."/>
            <person name="Lipzen A."/>
            <person name="Lundell T."/>
            <person name="Morin E."/>
            <person name="Murat C."/>
            <person name="Riley R."/>
            <person name="Ohm R."/>
            <person name="Sun H."/>
            <person name="Tunlid A."/>
            <person name="Henrissat B."/>
            <person name="Grigoriev I.V."/>
            <person name="Hibbett D.S."/>
            <person name="Martin F."/>
        </authorList>
    </citation>
    <scope>NUCLEOTIDE SEQUENCE [LARGE SCALE GENOMIC DNA]</scope>
    <source>
        <strain evidence="3">Marx 270</strain>
    </source>
</reference>
<feature type="region of interest" description="Disordered" evidence="1">
    <location>
        <begin position="101"/>
        <end position="146"/>
    </location>
</feature>
<evidence type="ECO:0000313" key="3">
    <source>
        <dbReference type="Proteomes" id="UP000054217"/>
    </source>
</evidence>
<dbReference type="OrthoDB" id="2692749at2759"/>
<dbReference type="Proteomes" id="UP000054217">
    <property type="component" value="Unassembled WGS sequence"/>
</dbReference>
<feature type="region of interest" description="Disordered" evidence="1">
    <location>
        <begin position="1"/>
        <end position="23"/>
    </location>
</feature>
<accession>A0A0C3NLS8</accession>